<dbReference type="STRING" id="592050.SAMN05421875_1162"/>
<feature type="domain" description="Zorya protein ZorC EH" evidence="1">
    <location>
        <begin position="94"/>
        <end position="470"/>
    </location>
</feature>
<accession>A0A1H4BVA7</accession>
<organism evidence="2 3">
    <name type="scientific">Acidovorax soli</name>
    <dbReference type="NCBI Taxonomy" id="592050"/>
    <lineage>
        <taxon>Bacteria</taxon>
        <taxon>Pseudomonadati</taxon>
        <taxon>Pseudomonadota</taxon>
        <taxon>Betaproteobacteria</taxon>
        <taxon>Burkholderiales</taxon>
        <taxon>Comamonadaceae</taxon>
        <taxon>Acidovorax</taxon>
    </lineage>
</organism>
<dbReference type="EMBL" id="FNQJ01000016">
    <property type="protein sequence ID" value="SEA51997.1"/>
    <property type="molecule type" value="Genomic_DNA"/>
</dbReference>
<evidence type="ECO:0000313" key="3">
    <source>
        <dbReference type="Proteomes" id="UP000199002"/>
    </source>
</evidence>
<evidence type="ECO:0000313" key="2">
    <source>
        <dbReference type="EMBL" id="SEA51997.1"/>
    </source>
</evidence>
<keyword evidence="3" id="KW-1185">Reference proteome</keyword>
<dbReference type="GeneID" id="34232212"/>
<proteinExistence type="predicted"/>
<evidence type="ECO:0000259" key="1">
    <source>
        <dbReference type="Pfam" id="PF15611"/>
    </source>
</evidence>
<reference evidence="3" key="1">
    <citation type="submission" date="2016-10" db="EMBL/GenBank/DDBJ databases">
        <authorList>
            <person name="Varghese N."/>
            <person name="Submissions S."/>
        </authorList>
    </citation>
    <scope>NUCLEOTIDE SEQUENCE [LARGE SCALE GENOMIC DNA]</scope>
    <source>
        <strain evidence="3">DSM 25157</strain>
    </source>
</reference>
<gene>
    <name evidence="2" type="ORF">SAMN05421875_1162</name>
</gene>
<dbReference type="Proteomes" id="UP000199002">
    <property type="component" value="Unassembled WGS sequence"/>
</dbReference>
<dbReference type="Pfam" id="PF15611">
    <property type="entry name" value="EH_Signature"/>
    <property type="match status" value="1"/>
</dbReference>
<sequence>MIPALQQLQSGLHRVFAAPARHPDTWFDTRGIELAKEKVIRDHGGASIAVDRRTIMASVEDFRRSGKVPSFRELKYVCLGVGSMDSRGWCILSDERLRRAAIGLADSQEALHRKLRCFQALLSAYFSFPLSQADANAEAGWKELRAWLHRQRLILLGKLDNRPQWFDGLDRHAELLTDKPCDKFGPDLLRGDPAGLNDARSCLAIEADSWVMEAAVLAQMRAAARLDDRRFKEALPSLLQIATGQLGVKVGERLKIKCIALLVSRYAKSSAAPEHPGLRDASVGVIGNPWLRRANWDAHVVMDDGRPDQQAREMVFGWLKGRLIQDFFELLSAEGAGDRRRLAYWLRFAPFVDDMWFALGPYAQSRNDSSFREFRDRAKGRLLDLEGTTGDNNAFVMRIGPYLAIEFGSKGNAFFLLEWEKLPRAVSNALSSGRARESIDIFSLKPRANVFKKSHMDAPTALKSWEQKFDDDLLPVLGVNPDERPACVPDLEKLLNGRDIVVVDTRANGGSLKLTPDDKLAPIARQLSALGMVRRSTRGWFKE</sequence>
<protein>
    <submittedName>
        <fullName evidence="2">EH_Signature domain-containing protein</fullName>
    </submittedName>
</protein>
<dbReference type="RefSeq" id="WP_092698711.1">
    <property type="nucleotide sequence ID" value="NZ_FNQJ01000016.1"/>
</dbReference>
<dbReference type="AlphaFoldDB" id="A0A1H4BVA7"/>
<name>A0A1H4BVA7_9BURK</name>
<dbReference type="InterPro" id="IPR028943">
    <property type="entry name" value="ZorC_EH_Signature_dom"/>
</dbReference>